<evidence type="ECO:0000259" key="1">
    <source>
        <dbReference type="Pfam" id="PF07883"/>
    </source>
</evidence>
<proteinExistence type="predicted"/>
<dbReference type="Gene3D" id="2.60.120.10">
    <property type="entry name" value="Jelly Rolls"/>
    <property type="match status" value="1"/>
</dbReference>
<dbReference type="CDD" id="cd02236">
    <property type="entry name" value="cupin_CV2614-like"/>
    <property type="match status" value="1"/>
</dbReference>
<dbReference type="Pfam" id="PF07883">
    <property type="entry name" value="Cupin_2"/>
    <property type="match status" value="1"/>
</dbReference>
<dbReference type="InterPro" id="IPR011051">
    <property type="entry name" value="RmlC_Cupin_sf"/>
</dbReference>
<protein>
    <recommendedName>
        <fullName evidence="1">Cupin type-2 domain-containing protein</fullName>
    </recommendedName>
</protein>
<dbReference type="InterPro" id="IPR013096">
    <property type="entry name" value="Cupin_2"/>
</dbReference>
<sequence length="138" mass="15339">MKKIIVLALIVLFYGCAKNPSLTTQKLLEAQRLNVLEQPIIYPTQQPAEVTSAIRVLQPGEETGWHKHMVPLHAYVMEGTSTMEFEADGGMHTRTFSKGDAWVGAADVWHNASNRTDQPTVVFVVFMGAEGLENTINR</sequence>
<dbReference type="PROSITE" id="PS51257">
    <property type="entry name" value="PROKAR_LIPOPROTEIN"/>
    <property type="match status" value="1"/>
</dbReference>
<accession>A0A382KTV8</accession>
<dbReference type="SUPFAM" id="SSF51182">
    <property type="entry name" value="RmlC-like cupins"/>
    <property type="match status" value="1"/>
</dbReference>
<evidence type="ECO:0000313" key="2">
    <source>
        <dbReference type="EMBL" id="SVC27005.1"/>
    </source>
</evidence>
<organism evidence="2">
    <name type="scientific">marine metagenome</name>
    <dbReference type="NCBI Taxonomy" id="408172"/>
    <lineage>
        <taxon>unclassified sequences</taxon>
        <taxon>metagenomes</taxon>
        <taxon>ecological metagenomes</taxon>
    </lineage>
</organism>
<dbReference type="EMBL" id="UINC01082331">
    <property type="protein sequence ID" value="SVC27005.1"/>
    <property type="molecule type" value="Genomic_DNA"/>
</dbReference>
<gene>
    <name evidence="2" type="ORF">METZ01_LOCUS279859</name>
</gene>
<dbReference type="InterPro" id="IPR014710">
    <property type="entry name" value="RmlC-like_jellyroll"/>
</dbReference>
<feature type="domain" description="Cupin type-2" evidence="1">
    <location>
        <begin position="56"/>
        <end position="126"/>
    </location>
</feature>
<dbReference type="AlphaFoldDB" id="A0A382KTV8"/>
<reference evidence="2" key="1">
    <citation type="submission" date="2018-05" db="EMBL/GenBank/DDBJ databases">
        <authorList>
            <person name="Lanie J.A."/>
            <person name="Ng W.-L."/>
            <person name="Kazmierczak K.M."/>
            <person name="Andrzejewski T.M."/>
            <person name="Davidsen T.M."/>
            <person name="Wayne K.J."/>
            <person name="Tettelin H."/>
            <person name="Glass J.I."/>
            <person name="Rusch D."/>
            <person name="Podicherti R."/>
            <person name="Tsui H.-C.T."/>
            <person name="Winkler M.E."/>
        </authorList>
    </citation>
    <scope>NUCLEOTIDE SEQUENCE</scope>
</reference>
<name>A0A382KTV8_9ZZZZ</name>